<feature type="domain" description="MI" evidence="7">
    <location>
        <begin position="654"/>
        <end position="775"/>
    </location>
</feature>
<dbReference type="InterPro" id="IPR016024">
    <property type="entry name" value="ARM-type_fold"/>
</dbReference>
<dbReference type="InterPro" id="IPR003891">
    <property type="entry name" value="Initiation_fac_eIF4g_MI"/>
</dbReference>
<feature type="domain" description="MI" evidence="7">
    <location>
        <begin position="313"/>
        <end position="468"/>
    </location>
</feature>
<protein>
    <recommendedName>
        <fullName evidence="7">MI domain-containing protein</fullName>
    </recommendedName>
</protein>
<evidence type="ECO:0000313" key="8">
    <source>
        <dbReference type="EMBL" id="RMZ56102.1"/>
    </source>
</evidence>
<feature type="compositionally biased region" description="Basic residues" evidence="6">
    <location>
        <begin position="83"/>
        <end position="96"/>
    </location>
</feature>
<evidence type="ECO:0000259" key="7">
    <source>
        <dbReference type="PROSITE" id="PS51366"/>
    </source>
</evidence>
<evidence type="ECO:0000256" key="2">
    <source>
        <dbReference type="ARBA" id="ARBA00005497"/>
    </source>
</evidence>
<gene>
    <name evidence="8" type="ORF">APUTEX25_004526</name>
</gene>
<dbReference type="EMBL" id="QOKY01000154">
    <property type="protein sequence ID" value="RMZ56102.1"/>
    <property type="molecule type" value="Genomic_DNA"/>
</dbReference>
<feature type="domain" description="MI" evidence="7">
    <location>
        <begin position="153"/>
        <end position="274"/>
    </location>
</feature>
<dbReference type="GO" id="GO:0045892">
    <property type="term" value="P:negative regulation of DNA-templated transcription"/>
    <property type="evidence" value="ECO:0007669"/>
    <property type="project" value="InterPro"/>
</dbReference>
<evidence type="ECO:0000256" key="5">
    <source>
        <dbReference type="ARBA" id="ARBA00023242"/>
    </source>
</evidence>
<evidence type="ECO:0000256" key="6">
    <source>
        <dbReference type="SAM" id="MobiDB-lite"/>
    </source>
</evidence>
<keyword evidence="3" id="KW-0963">Cytoplasm</keyword>
<evidence type="ECO:0000256" key="1">
    <source>
        <dbReference type="ARBA" id="ARBA00004496"/>
    </source>
</evidence>
<feature type="domain" description="MI" evidence="7">
    <location>
        <begin position="492"/>
        <end position="613"/>
    </location>
</feature>
<dbReference type="Gene3D" id="1.25.40.180">
    <property type="match status" value="4"/>
</dbReference>
<dbReference type="GO" id="GO:0005737">
    <property type="term" value="C:cytoplasm"/>
    <property type="evidence" value="ECO:0007669"/>
    <property type="project" value="UniProtKB-SubCell"/>
</dbReference>
<proteinExistence type="inferred from homology"/>
<evidence type="ECO:0000256" key="4">
    <source>
        <dbReference type="ARBA" id="ARBA00022737"/>
    </source>
</evidence>
<keyword evidence="5" id="KW-0539">Nucleus</keyword>
<name>A0A3M7L3I4_AUXPR</name>
<comment type="subcellular location">
    <subcellularLocation>
        <location evidence="1">Cytoplasm</location>
    </subcellularLocation>
</comment>
<dbReference type="Proteomes" id="UP000279271">
    <property type="component" value="Unassembled WGS sequence"/>
</dbReference>
<evidence type="ECO:0000313" key="9">
    <source>
        <dbReference type="Proteomes" id="UP000279271"/>
    </source>
</evidence>
<dbReference type="Pfam" id="PF02847">
    <property type="entry name" value="MA3"/>
    <property type="match status" value="5"/>
</dbReference>
<reference evidence="9" key="1">
    <citation type="journal article" date="2018" name="Algal Res.">
        <title>Characterization of plant carbon substrate utilization by Auxenochlorella protothecoides.</title>
        <authorList>
            <person name="Vogler B.W."/>
            <person name="Starkenburg S.R."/>
            <person name="Sudasinghe N."/>
            <person name="Schambach J.Y."/>
            <person name="Rollin J.A."/>
            <person name="Pattathil S."/>
            <person name="Barry A.N."/>
        </authorList>
    </citation>
    <scope>NUCLEOTIDE SEQUENCE [LARGE SCALE GENOMIC DNA]</scope>
    <source>
        <strain evidence="9">UTEX 25</strain>
    </source>
</reference>
<feature type="region of interest" description="Disordered" evidence="6">
    <location>
        <begin position="1"/>
        <end position="137"/>
    </location>
</feature>
<keyword evidence="4" id="KW-0677">Repeat</keyword>
<comment type="similarity">
    <text evidence="2">Belongs to the PDCD4 family.</text>
</comment>
<organism evidence="8 9">
    <name type="scientific">Auxenochlorella protothecoides</name>
    <name type="common">Green microalga</name>
    <name type="synonym">Chlorella protothecoides</name>
    <dbReference type="NCBI Taxonomy" id="3075"/>
    <lineage>
        <taxon>Eukaryota</taxon>
        <taxon>Viridiplantae</taxon>
        <taxon>Chlorophyta</taxon>
        <taxon>core chlorophytes</taxon>
        <taxon>Trebouxiophyceae</taxon>
        <taxon>Chlorellales</taxon>
        <taxon>Chlorellaceae</taxon>
        <taxon>Auxenochlorella</taxon>
    </lineage>
</organism>
<dbReference type="SMART" id="SM00544">
    <property type="entry name" value="MA3"/>
    <property type="match status" value="4"/>
</dbReference>
<dbReference type="AlphaFoldDB" id="A0A3M7L3I4"/>
<evidence type="ECO:0000256" key="3">
    <source>
        <dbReference type="ARBA" id="ARBA00022490"/>
    </source>
</evidence>
<sequence length="777" mass="83085">MRKPGSRAAAVEGLERLSSQPFLTEEQRAALDAALAKKQAEADSAPPPLTPVDPSSLIGRFSSGKASSLPAPKSKREVAHDHHTSRRTKGSGRAKKGGSGGKYTWGGLLEDEESGATDAVTDRRDPNYDSGEDGDDASQHVFWRDAARSEVAAFKAGVTAALAEFYGTGDLTEVAACLRDLGSPQYGYWVVKRAVVGALDRHDREREMTSVLLAALHGELLTSSDLRKGFQAVAAELEDLELDVPGAADAVALFVCRAVVDDALAPAFLSSLDTVGPAGEALARKCRAHLAAKHAAERLARCWGGTAGFDLEESRASIKSMLEEYASGRDVEEVRRRLHDLAVPFFHHELVKQARGVEGTGRVEEGLEIVRRRGRATLMSTSSQRGVTAIVKGLETGDVAPYVALLSSLAGECVLSTSQVGKGFGRVSDLLADIELDVPTARETFEDMVAAATKAGWLEEGFQSGGETPMGSPNGLARSHGNGGFRAADVGSYKSAIKAILREYFDAGDPTEVARSLAELDEPGFHHIFVKYAVQLALDRKDRERELVSALLPTLVPSVISHEQACLGFSCLVAAAEDLTLDIPDAEPLLSLFLGRAIVDEVVPPRFLVESVPRLRGDGASLRVIQHAGAHLSARHAGERLGTCWHERVSRPAELASAMREAVNEYTATHDVHEAERCLSDLAVPHFHHEFVVRSLLAACAHREQVRPILDLLASLAASGLVTETQLKAGFSRVEENLDDIVLDFPLAVPVFEELKGEAEAAGWLPQSGEANGGTGA</sequence>
<dbReference type="InterPro" id="IPR039778">
    <property type="entry name" value="PDCD4"/>
</dbReference>
<accession>A0A3M7L3I4</accession>
<dbReference type="PANTHER" id="PTHR12626:SF0">
    <property type="entry name" value="PROGRAMMED CELL DEATH PROTEIN 4"/>
    <property type="match status" value="1"/>
</dbReference>
<dbReference type="PROSITE" id="PS51366">
    <property type="entry name" value="MI"/>
    <property type="match status" value="4"/>
</dbReference>
<dbReference type="PANTHER" id="PTHR12626">
    <property type="entry name" value="PROGRAMMED CELL DEATH 4"/>
    <property type="match status" value="1"/>
</dbReference>
<comment type="caution">
    <text evidence="8">The sequence shown here is derived from an EMBL/GenBank/DDBJ whole genome shotgun (WGS) entry which is preliminary data.</text>
</comment>
<dbReference type="SUPFAM" id="SSF48371">
    <property type="entry name" value="ARM repeat"/>
    <property type="match status" value="5"/>
</dbReference>